<reference evidence="1 2" key="1">
    <citation type="journal article" date="2015" name="Nat. Commun.">
        <title>Lucilia cuprina genome unlocks parasitic fly biology to underpin future interventions.</title>
        <authorList>
            <person name="Anstead C.A."/>
            <person name="Korhonen P.K."/>
            <person name="Young N.D."/>
            <person name="Hall R.S."/>
            <person name="Jex A.R."/>
            <person name="Murali S.C."/>
            <person name="Hughes D.S."/>
            <person name="Lee S.F."/>
            <person name="Perry T."/>
            <person name="Stroehlein A.J."/>
            <person name="Ansell B.R."/>
            <person name="Breugelmans B."/>
            <person name="Hofmann A."/>
            <person name="Qu J."/>
            <person name="Dugan S."/>
            <person name="Lee S.L."/>
            <person name="Chao H."/>
            <person name="Dinh H."/>
            <person name="Han Y."/>
            <person name="Doddapaneni H.V."/>
            <person name="Worley K.C."/>
            <person name="Muzny D.M."/>
            <person name="Ioannidis P."/>
            <person name="Waterhouse R.M."/>
            <person name="Zdobnov E.M."/>
            <person name="James P.J."/>
            <person name="Bagnall N.H."/>
            <person name="Kotze A.C."/>
            <person name="Gibbs R.A."/>
            <person name="Richards S."/>
            <person name="Batterham P."/>
            <person name="Gasser R.B."/>
        </authorList>
    </citation>
    <scope>NUCLEOTIDE SEQUENCE [LARGE SCALE GENOMIC DNA]</scope>
    <source>
        <strain evidence="1 2">LS</strain>
        <tissue evidence="1">Full body</tissue>
    </source>
</reference>
<organism evidence="1 2">
    <name type="scientific">Lucilia cuprina</name>
    <name type="common">Green bottle fly</name>
    <name type="synonym">Australian sheep blowfly</name>
    <dbReference type="NCBI Taxonomy" id="7375"/>
    <lineage>
        <taxon>Eukaryota</taxon>
        <taxon>Metazoa</taxon>
        <taxon>Ecdysozoa</taxon>
        <taxon>Arthropoda</taxon>
        <taxon>Hexapoda</taxon>
        <taxon>Insecta</taxon>
        <taxon>Pterygota</taxon>
        <taxon>Neoptera</taxon>
        <taxon>Endopterygota</taxon>
        <taxon>Diptera</taxon>
        <taxon>Brachycera</taxon>
        <taxon>Muscomorpha</taxon>
        <taxon>Oestroidea</taxon>
        <taxon>Calliphoridae</taxon>
        <taxon>Luciliinae</taxon>
        <taxon>Lucilia</taxon>
    </lineage>
</organism>
<dbReference type="InterPro" id="IPR013083">
    <property type="entry name" value="Znf_RING/FYVE/PHD"/>
</dbReference>
<dbReference type="InterPro" id="IPR011011">
    <property type="entry name" value="Znf_FYVE_PHD"/>
</dbReference>
<dbReference type="SUPFAM" id="SSF57903">
    <property type="entry name" value="FYVE/PHD zinc finger"/>
    <property type="match status" value="1"/>
</dbReference>
<dbReference type="AlphaFoldDB" id="A0A0L0C9L0"/>
<dbReference type="Gene3D" id="3.30.40.10">
    <property type="entry name" value="Zinc/RING finger domain, C3HC4 (zinc finger)"/>
    <property type="match status" value="1"/>
</dbReference>
<name>A0A0L0C9L0_LUCCU</name>
<evidence type="ECO:0000313" key="2">
    <source>
        <dbReference type="Proteomes" id="UP000037069"/>
    </source>
</evidence>
<dbReference type="EMBL" id="JRES01000689">
    <property type="protein sequence ID" value="KNC29123.1"/>
    <property type="molecule type" value="Genomic_DNA"/>
</dbReference>
<accession>A0A0L0C9L0</accession>
<keyword evidence="2" id="KW-1185">Reference proteome</keyword>
<proteinExistence type="predicted"/>
<protein>
    <submittedName>
        <fullName evidence="1">Uncharacterized protein</fullName>
    </submittedName>
</protein>
<dbReference type="Proteomes" id="UP000037069">
    <property type="component" value="Unassembled WGS sequence"/>
</dbReference>
<evidence type="ECO:0000313" key="1">
    <source>
        <dbReference type="EMBL" id="KNC29123.1"/>
    </source>
</evidence>
<gene>
    <name evidence="1" type="ORF">FF38_05449</name>
</gene>
<sequence>MKNSTFCELISDCQTGFILGSFHLQPGSSFDVLDCIVCFVLRHLLFFVCCRFLYQSWDLQWIYSDIYKCPKCVKNVTKGQRSVGCAICGEYFHLISLEQFNFLLKNKVLKFICNSCTNSSKVYNVQEELRNGFDALKATLEKDFEEKIEACKVLLKENLNAGLRSIEEKFADLSNSQFVNNSCDVEIIH</sequence>
<comment type="caution">
    <text evidence="1">The sequence shown here is derived from an EMBL/GenBank/DDBJ whole genome shotgun (WGS) entry which is preliminary data.</text>
</comment>